<evidence type="ECO:0000313" key="2">
    <source>
        <dbReference type="EMBL" id="GAI08255.1"/>
    </source>
</evidence>
<protein>
    <submittedName>
        <fullName evidence="2">Uncharacterized protein</fullName>
    </submittedName>
</protein>
<accession>X1M0P3</accession>
<name>X1M0P3_9ZZZZ</name>
<dbReference type="AlphaFoldDB" id="X1M0P3"/>
<proteinExistence type="predicted"/>
<comment type="caution">
    <text evidence="2">The sequence shown here is derived from an EMBL/GenBank/DDBJ whole genome shotgun (WGS) entry which is preliminary data.</text>
</comment>
<gene>
    <name evidence="2" type="ORF">S06H3_10487</name>
</gene>
<feature type="non-terminal residue" evidence="2">
    <location>
        <position position="1"/>
    </location>
</feature>
<feature type="region of interest" description="Disordered" evidence="1">
    <location>
        <begin position="1"/>
        <end position="30"/>
    </location>
</feature>
<dbReference type="EMBL" id="BARV01004865">
    <property type="protein sequence ID" value="GAI08255.1"/>
    <property type="molecule type" value="Genomic_DNA"/>
</dbReference>
<feature type="compositionally biased region" description="Low complexity" evidence="1">
    <location>
        <begin position="18"/>
        <end position="30"/>
    </location>
</feature>
<evidence type="ECO:0000256" key="1">
    <source>
        <dbReference type="SAM" id="MobiDB-lite"/>
    </source>
</evidence>
<organism evidence="2">
    <name type="scientific">marine sediment metagenome</name>
    <dbReference type="NCBI Taxonomy" id="412755"/>
    <lineage>
        <taxon>unclassified sequences</taxon>
        <taxon>metagenomes</taxon>
        <taxon>ecological metagenomes</taxon>
    </lineage>
</organism>
<reference evidence="2" key="1">
    <citation type="journal article" date="2014" name="Front. Microbiol.">
        <title>High frequency of phylogenetically diverse reductive dehalogenase-homologous genes in deep subseafloor sedimentary metagenomes.</title>
        <authorList>
            <person name="Kawai M."/>
            <person name="Futagami T."/>
            <person name="Toyoda A."/>
            <person name="Takaki Y."/>
            <person name="Nishi S."/>
            <person name="Hori S."/>
            <person name="Arai W."/>
            <person name="Tsubouchi T."/>
            <person name="Morono Y."/>
            <person name="Uchiyama I."/>
            <person name="Ito T."/>
            <person name="Fujiyama A."/>
            <person name="Inagaki F."/>
            <person name="Takami H."/>
        </authorList>
    </citation>
    <scope>NUCLEOTIDE SEQUENCE</scope>
    <source>
        <strain evidence="2">Expedition CK06-06</strain>
    </source>
</reference>
<sequence>RQNEAIAPRAYDGCALAQGSSDSGNDSQGG</sequence>